<dbReference type="EMBL" id="LNIX01000046">
    <property type="protein sequence ID" value="OXA38406.1"/>
    <property type="molecule type" value="Genomic_DNA"/>
</dbReference>
<keyword evidence="1" id="KW-0472">Membrane</keyword>
<evidence type="ECO:0000313" key="2">
    <source>
        <dbReference type="EMBL" id="OXA38406.1"/>
    </source>
</evidence>
<evidence type="ECO:0000256" key="1">
    <source>
        <dbReference type="SAM" id="Phobius"/>
    </source>
</evidence>
<accession>A0A226D2A5</accession>
<name>A0A226D2A5_FOLCA</name>
<protein>
    <submittedName>
        <fullName evidence="2">Uncharacterized protein</fullName>
    </submittedName>
</protein>
<sequence>MVVTPLMWKSLDNLTTYFAYVWPCPLNWDNGNKKFAYTPLGKKLIPWAAALTYFLVGSLLLVSLVLGQIYGWVSMPLILSITNISYLVIGSLVFVEAGTLFYGQQFATGFN</sequence>
<organism evidence="2 3">
    <name type="scientific">Folsomia candida</name>
    <name type="common">Springtail</name>
    <dbReference type="NCBI Taxonomy" id="158441"/>
    <lineage>
        <taxon>Eukaryota</taxon>
        <taxon>Metazoa</taxon>
        <taxon>Ecdysozoa</taxon>
        <taxon>Arthropoda</taxon>
        <taxon>Hexapoda</taxon>
        <taxon>Collembola</taxon>
        <taxon>Entomobryomorpha</taxon>
        <taxon>Isotomoidea</taxon>
        <taxon>Isotomidae</taxon>
        <taxon>Proisotominae</taxon>
        <taxon>Folsomia</taxon>
    </lineage>
</organism>
<feature type="transmembrane region" description="Helical" evidence="1">
    <location>
        <begin position="72"/>
        <end position="95"/>
    </location>
</feature>
<comment type="caution">
    <text evidence="2">The sequence shown here is derived from an EMBL/GenBank/DDBJ whole genome shotgun (WGS) entry which is preliminary data.</text>
</comment>
<feature type="transmembrane region" description="Helical" evidence="1">
    <location>
        <begin position="44"/>
        <end position="66"/>
    </location>
</feature>
<gene>
    <name evidence="2" type="ORF">Fcan01_26851</name>
</gene>
<keyword evidence="1" id="KW-1133">Transmembrane helix</keyword>
<dbReference type="Proteomes" id="UP000198287">
    <property type="component" value="Unassembled WGS sequence"/>
</dbReference>
<evidence type="ECO:0000313" key="3">
    <source>
        <dbReference type="Proteomes" id="UP000198287"/>
    </source>
</evidence>
<proteinExistence type="predicted"/>
<keyword evidence="3" id="KW-1185">Reference proteome</keyword>
<dbReference type="AlphaFoldDB" id="A0A226D2A5"/>
<reference evidence="2 3" key="1">
    <citation type="submission" date="2015-12" db="EMBL/GenBank/DDBJ databases">
        <title>The genome of Folsomia candida.</title>
        <authorList>
            <person name="Faddeeva A."/>
            <person name="Derks M.F."/>
            <person name="Anvar Y."/>
            <person name="Smit S."/>
            <person name="Van Straalen N."/>
            <person name="Roelofs D."/>
        </authorList>
    </citation>
    <scope>NUCLEOTIDE SEQUENCE [LARGE SCALE GENOMIC DNA]</scope>
    <source>
        <strain evidence="2 3">VU population</strain>
        <tissue evidence="2">Whole body</tissue>
    </source>
</reference>
<keyword evidence="1" id="KW-0812">Transmembrane</keyword>